<proteinExistence type="predicted"/>
<keyword evidence="2" id="KW-1185">Reference proteome</keyword>
<dbReference type="Proteomes" id="UP001150581">
    <property type="component" value="Unassembled WGS sequence"/>
</dbReference>
<reference evidence="1" key="1">
    <citation type="submission" date="2022-07" db="EMBL/GenBank/DDBJ databases">
        <title>Phylogenomic reconstructions and comparative analyses of Kickxellomycotina fungi.</title>
        <authorList>
            <person name="Reynolds N.K."/>
            <person name="Stajich J.E."/>
            <person name="Barry K."/>
            <person name="Grigoriev I.V."/>
            <person name="Crous P."/>
            <person name="Smith M.E."/>
        </authorList>
    </citation>
    <scope>NUCLEOTIDE SEQUENCE</scope>
    <source>
        <strain evidence="1">Benny 63K</strain>
    </source>
</reference>
<sequence length="1126" mass="121629">MSPLSDIDVDLSSEDESKMQLDDAAAEAEASRILQGEKLYGFGSKDYAPNTRRMDFSPTPPPESAEALATESVPHNGTSATTTLPPLSAKLQADAGSTVVSSAHHASELPPAITQLGGIEGSTNDDDVASENCFVKEGSVESISARHASSPAIAATPSASRSRTSIWVHFTRDADYTTNRRGRCVYCRNYYSCSSGSTGNMWRHIKRSHPEKAAHAAPLATHGLQTTPQQQQQRSEPSILSSDSRSRKRQASMSSPIQEHMMTPLQPTLSTRAGVPQYQQMLPPPPASQQIQSHYQQDQQLHQQLQTQQLRQQIQQQNQQQQSFYAQQHGSERPSAARQYDDNVYGETNNATRAARLGDLAEGSALSPDSSGASTENLNQALKLLLTLVGRNTQGASNDRASHQAQSSLLLGLLENLNTASSGRIATSNGDADHQPTRHLRHSNAPFRSGGGTSLTSIAESGHQTAGDQLNAGSSSGGGYAYNPAHNAYYTAGAQGAAANPESINQFVIAVGDAIRANTEASSAGGSSPTVTRAQKTLDAYVDFMVRDLVSVEKMLSPGMQQLMANLSHGSIPPSPSMLMGELQRQKDVKARELRQKLDAVSGRISISIGTGKLAGTLYHLAVYAHWTDEGFVRHSELLDCHCVDGPATSSDIIFMFESTLTQYNLFARLGTVTTNYTREFVEFLNQVETICHARGVTFDLDRNQSTCIVSSLLDAKDKLLAMLYGSDAAVSANDSAPSTPIGRLRLAVQTLSQPGAPGAQQLVELCRTRSIALNTLDFDYARTWESTMTLLDSALSIYSELSNILSSVTPTATESSDTIPPEEWLSLSQTHVLLRILDLAITTLARLPTEFPSIVDVVPVYDTLIDNLQDFLQTVSLDDLVRRTGESLRDYLAQCHPFQSSPIYRLAPLFDPRLKTAYYVDRGLDEAWTSRTMREARSILSEYIVPISNSKSADSASDDNGASRIFAPTAAIATAAQLADDTGSQQSVIKSQIDAFIQLSKPSATSQLIADSKAHIFKRALASGRTELDEYISAPLASPSMSVLSWWRIHHLAFPGLSKLAREYLSISACSNNLTALLLAKTGGAAAVTGGSGRRDYSQLVGMDKKLVGVYICLNQWQAVKPPTV</sequence>
<accession>A0ACC1IKS3</accession>
<name>A0ACC1IKS3_9FUNG</name>
<evidence type="ECO:0000313" key="1">
    <source>
        <dbReference type="EMBL" id="KAJ1897372.1"/>
    </source>
</evidence>
<dbReference type="EMBL" id="JANBPG010000340">
    <property type="protein sequence ID" value="KAJ1897372.1"/>
    <property type="molecule type" value="Genomic_DNA"/>
</dbReference>
<organism evidence="1 2">
    <name type="scientific">Kickxella alabastrina</name>
    <dbReference type="NCBI Taxonomy" id="61397"/>
    <lineage>
        <taxon>Eukaryota</taxon>
        <taxon>Fungi</taxon>
        <taxon>Fungi incertae sedis</taxon>
        <taxon>Zoopagomycota</taxon>
        <taxon>Kickxellomycotina</taxon>
        <taxon>Kickxellomycetes</taxon>
        <taxon>Kickxellales</taxon>
        <taxon>Kickxellaceae</taxon>
        <taxon>Kickxella</taxon>
    </lineage>
</organism>
<gene>
    <name evidence="1" type="ORF">LPJ66_003406</name>
</gene>
<protein>
    <submittedName>
        <fullName evidence="1">Uncharacterized protein</fullName>
    </submittedName>
</protein>
<comment type="caution">
    <text evidence="1">The sequence shown here is derived from an EMBL/GenBank/DDBJ whole genome shotgun (WGS) entry which is preliminary data.</text>
</comment>
<evidence type="ECO:0000313" key="2">
    <source>
        <dbReference type="Proteomes" id="UP001150581"/>
    </source>
</evidence>